<evidence type="ECO:0000313" key="6">
    <source>
        <dbReference type="Proteomes" id="UP001321760"/>
    </source>
</evidence>
<accession>A0AAV9GDM9</accession>
<dbReference type="PANTHER" id="PTHR44169:SF3">
    <property type="entry name" value="SHORT-CHAIN DEHYDROGENASE SRDE"/>
    <property type="match status" value="1"/>
</dbReference>
<evidence type="ECO:0000256" key="3">
    <source>
        <dbReference type="ARBA" id="ARBA00023002"/>
    </source>
</evidence>
<dbReference type="GO" id="GO:0006654">
    <property type="term" value="P:phosphatidic acid biosynthetic process"/>
    <property type="evidence" value="ECO:0007669"/>
    <property type="project" value="TreeGrafter"/>
</dbReference>
<dbReference type="Proteomes" id="UP001321760">
    <property type="component" value="Unassembled WGS sequence"/>
</dbReference>
<reference evidence="5" key="2">
    <citation type="submission" date="2023-05" db="EMBL/GenBank/DDBJ databases">
        <authorList>
            <consortium name="Lawrence Berkeley National Laboratory"/>
            <person name="Steindorff A."/>
            <person name="Hensen N."/>
            <person name="Bonometti L."/>
            <person name="Westerberg I."/>
            <person name="Brannstrom I.O."/>
            <person name="Guillou S."/>
            <person name="Cros-Aarteil S."/>
            <person name="Calhoun S."/>
            <person name="Haridas S."/>
            <person name="Kuo A."/>
            <person name="Mondo S."/>
            <person name="Pangilinan J."/>
            <person name="Riley R."/>
            <person name="Labutti K."/>
            <person name="Andreopoulos B."/>
            <person name="Lipzen A."/>
            <person name="Chen C."/>
            <person name="Yanf M."/>
            <person name="Daum C."/>
            <person name="Ng V."/>
            <person name="Clum A."/>
            <person name="Ohm R."/>
            <person name="Martin F."/>
            <person name="Silar P."/>
            <person name="Natvig D."/>
            <person name="Lalanne C."/>
            <person name="Gautier V."/>
            <person name="Ament-Velasquez S.L."/>
            <person name="Kruys A."/>
            <person name="Hutchinson M.I."/>
            <person name="Powell A.J."/>
            <person name="Barry K."/>
            <person name="Miller A.N."/>
            <person name="Grigoriev I.V."/>
            <person name="Debuchy R."/>
            <person name="Gladieux P."/>
            <person name="Thoren M.H."/>
            <person name="Johannesson H."/>
        </authorList>
    </citation>
    <scope>NUCLEOTIDE SEQUENCE</scope>
    <source>
        <strain evidence="5">PSN243</strain>
    </source>
</reference>
<dbReference type="GO" id="GO:0005811">
    <property type="term" value="C:lipid droplet"/>
    <property type="evidence" value="ECO:0007669"/>
    <property type="project" value="TreeGrafter"/>
</dbReference>
<dbReference type="InterPro" id="IPR020904">
    <property type="entry name" value="Sc_DH/Rdtase_CS"/>
</dbReference>
<dbReference type="SUPFAM" id="SSF51735">
    <property type="entry name" value="NAD(P)-binding Rossmann-fold domains"/>
    <property type="match status" value="1"/>
</dbReference>
<dbReference type="InterPro" id="IPR002347">
    <property type="entry name" value="SDR_fam"/>
</dbReference>
<dbReference type="GO" id="GO:0000140">
    <property type="term" value="F:acylglycerone-phosphate reductase (NADP+) activity"/>
    <property type="evidence" value="ECO:0007669"/>
    <property type="project" value="TreeGrafter"/>
</dbReference>
<dbReference type="EMBL" id="MU865967">
    <property type="protein sequence ID" value="KAK4445267.1"/>
    <property type="molecule type" value="Genomic_DNA"/>
</dbReference>
<dbReference type="AlphaFoldDB" id="A0AAV9GDM9"/>
<keyword evidence="3" id="KW-0560">Oxidoreductase</keyword>
<evidence type="ECO:0000256" key="1">
    <source>
        <dbReference type="ARBA" id="ARBA00006484"/>
    </source>
</evidence>
<evidence type="ECO:0000313" key="5">
    <source>
        <dbReference type="EMBL" id="KAK4445267.1"/>
    </source>
</evidence>
<dbReference type="Pfam" id="PF00106">
    <property type="entry name" value="adh_short"/>
    <property type="match status" value="1"/>
</dbReference>
<dbReference type="GO" id="GO:0004806">
    <property type="term" value="F:triacylglycerol lipase activity"/>
    <property type="evidence" value="ECO:0007669"/>
    <property type="project" value="TreeGrafter"/>
</dbReference>
<name>A0AAV9GDM9_9PEZI</name>
<comment type="similarity">
    <text evidence="1 4">Belongs to the short-chain dehydrogenases/reductases (SDR) family.</text>
</comment>
<reference evidence="5" key="1">
    <citation type="journal article" date="2023" name="Mol. Phylogenet. Evol.">
        <title>Genome-scale phylogeny and comparative genomics of the fungal order Sordariales.</title>
        <authorList>
            <person name="Hensen N."/>
            <person name="Bonometti L."/>
            <person name="Westerberg I."/>
            <person name="Brannstrom I.O."/>
            <person name="Guillou S."/>
            <person name="Cros-Aarteil S."/>
            <person name="Calhoun S."/>
            <person name="Haridas S."/>
            <person name="Kuo A."/>
            <person name="Mondo S."/>
            <person name="Pangilinan J."/>
            <person name="Riley R."/>
            <person name="LaButti K."/>
            <person name="Andreopoulos B."/>
            <person name="Lipzen A."/>
            <person name="Chen C."/>
            <person name="Yan M."/>
            <person name="Daum C."/>
            <person name="Ng V."/>
            <person name="Clum A."/>
            <person name="Steindorff A."/>
            <person name="Ohm R.A."/>
            <person name="Martin F."/>
            <person name="Silar P."/>
            <person name="Natvig D.O."/>
            <person name="Lalanne C."/>
            <person name="Gautier V."/>
            <person name="Ament-Velasquez S.L."/>
            <person name="Kruys A."/>
            <person name="Hutchinson M.I."/>
            <person name="Powell A.J."/>
            <person name="Barry K."/>
            <person name="Miller A.N."/>
            <person name="Grigoriev I.V."/>
            <person name="Debuchy R."/>
            <person name="Gladieux P."/>
            <person name="Hiltunen Thoren M."/>
            <person name="Johannesson H."/>
        </authorList>
    </citation>
    <scope>NUCLEOTIDE SEQUENCE</scope>
    <source>
        <strain evidence="5">PSN243</strain>
    </source>
</reference>
<protein>
    <recommendedName>
        <fullName evidence="7">NADPH-dependent 1-acyldihydroxyacetone phosphate reductase</fullName>
    </recommendedName>
</protein>
<dbReference type="GO" id="GO:0019433">
    <property type="term" value="P:triglyceride catabolic process"/>
    <property type="evidence" value="ECO:0007669"/>
    <property type="project" value="TreeGrafter"/>
</dbReference>
<evidence type="ECO:0008006" key="7">
    <source>
        <dbReference type="Google" id="ProtNLM"/>
    </source>
</evidence>
<comment type="caution">
    <text evidence="5">The sequence shown here is derived from an EMBL/GenBank/DDBJ whole genome shotgun (WGS) entry which is preliminary data.</text>
</comment>
<proteinExistence type="inferred from homology"/>
<dbReference type="InterPro" id="IPR036291">
    <property type="entry name" value="NAD(P)-bd_dom_sf"/>
</dbReference>
<keyword evidence="6" id="KW-1185">Reference proteome</keyword>
<keyword evidence="2" id="KW-0521">NADP</keyword>
<gene>
    <name evidence="5" type="ORF">QBC34DRAFT_413530</name>
</gene>
<dbReference type="PANTHER" id="PTHR44169">
    <property type="entry name" value="NADPH-DEPENDENT 1-ACYLDIHYDROXYACETONE PHOSPHATE REDUCTASE"/>
    <property type="match status" value="1"/>
</dbReference>
<dbReference type="PROSITE" id="PS00061">
    <property type="entry name" value="ADH_SHORT"/>
    <property type="match status" value="1"/>
</dbReference>
<evidence type="ECO:0000256" key="4">
    <source>
        <dbReference type="RuleBase" id="RU000363"/>
    </source>
</evidence>
<dbReference type="GO" id="GO:0005783">
    <property type="term" value="C:endoplasmic reticulum"/>
    <property type="evidence" value="ECO:0007669"/>
    <property type="project" value="TreeGrafter"/>
</dbReference>
<sequence length="324" mass="34349">MKLSCSRVNNYSSAQLNNLEVINMAAPKRTILITGCSDGGLGAGLALAFHKAGWRVIASARNLAKLKEVTDAGIETIQLDTVSDDSIAAAVAAVSSLTGGSLDALLNNAGSGYSMPVLDVDIEKGKKLFDLNVWSVITVTRAFLPLLFKSTHPYGGLIVNNTSLSSIPGAGLPFQVTYSASKAAATQFTEGLRLELEPFGIKVVNLVTGSVKSPFYGNAGFEKLPPNSLYGLAKDVIEAKMNGENHAKDAEDRDVWAVGVVASLGKKNPSHWIYSGRFSTLVKYGQHLPIGTFDSMSKSMVGLDVFEKKLKEQGGPKAVIGKLD</sequence>
<dbReference type="PRINTS" id="PR00081">
    <property type="entry name" value="GDHRDH"/>
</dbReference>
<dbReference type="Gene3D" id="3.40.50.720">
    <property type="entry name" value="NAD(P)-binding Rossmann-like Domain"/>
    <property type="match status" value="1"/>
</dbReference>
<organism evidence="5 6">
    <name type="scientific">Podospora aff. communis PSN243</name>
    <dbReference type="NCBI Taxonomy" id="3040156"/>
    <lineage>
        <taxon>Eukaryota</taxon>
        <taxon>Fungi</taxon>
        <taxon>Dikarya</taxon>
        <taxon>Ascomycota</taxon>
        <taxon>Pezizomycotina</taxon>
        <taxon>Sordariomycetes</taxon>
        <taxon>Sordariomycetidae</taxon>
        <taxon>Sordariales</taxon>
        <taxon>Podosporaceae</taxon>
        <taxon>Podospora</taxon>
    </lineage>
</organism>
<evidence type="ECO:0000256" key="2">
    <source>
        <dbReference type="ARBA" id="ARBA00022857"/>
    </source>
</evidence>
<dbReference type="PRINTS" id="PR00080">
    <property type="entry name" value="SDRFAMILY"/>
</dbReference>